<keyword evidence="3" id="KW-0813">Transport</keyword>
<name>A0A437RR23_9BURK</name>
<reference evidence="7 8" key="1">
    <citation type="submission" date="2019-01" db="EMBL/GenBank/DDBJ databases">
        <authorList>
            <person name="Chen W.-M."/>
        </authorList>
    </citation>
    <scope>NUCLEOTIDE SEQUENCE [LARGE SCALE GENOMIC DNA]</scope>
    <source>
        <strain evidence="7 8">KYPY4</strain>
    </source>
</reference>
<gene>
    <name evidence="7" type="ORF">EOE66_01325</name>
</gene>
<evidence type="ECO:0000256" key="5">
    <source>
        <dbReference type="SAM" id="MobiDB-lite"/>
    </source>
</evidence>
<dbReference type="EMBL" id="SACR01000001">
    <property type="protein sequence ID" value="RVU49246.1"/>
    <property type="molecule type" value="Genomic_DNA"/>
</dbReference>
<evidence type="ECO:0000256" key="2">
    <source>
        <dbReference type="ARBA" id="ARBA00005695"/>
    </source>
</evidence>
<sequence>MKRRGLITGPAALAAATALQGALPSVARATVAAKTLRVAFDFAETGFDPPRVGDQSSIRVISHIFEGLLAYDPLARPGVLVPQTAEALPEASADFKRFVFTLKRGIYFADDSAFKGQPRELVAADYVYAFKRFYDPAIRTEHLYLFENEKILGLSELRAAALKNKTPFPYDVEVPGLRVLDRYRLEFVLAAPSPRFAQLLAGWMTGAVAREVVETYADDLMAHPVGTGPFRLAQWRRASRIVLERNPRFREQVFHTVGAGPGLEPLARQLAGMRAPRIDRVEIDIIEESQPRWLAFLNGDHDVLTVPRDLGGLALPGGKLAPFLARQGITAEQQVNGVAHTFINHDDPIVGGNAPERVALRRAVMLAFDSAEELRIVLNGLGLPAQSMLPPGTYGHEPELRSEFGQSSASRARALLDMYGYTDQNGDGWRELPDGKPLVLRIAFTPDRRARASSELWFKRLKAVGLRVQIEIAPFGELIRRSLAGQVMMWGFIWSGQVDGDFFLGLAYGPNSGQSNDARFKLPAFDRLYERQRVLPDGPERLALMHAANRLMLAYVPYIAHYHPLMTELRRPHVTGPFRHPYNGDWYRWVSVEPPSSLALATPRGGRPPAAWQSQFRGGKLDPSSSDPA</sequence>
<dbReference type="OrthoDB" id="9801799at2"/>
<dbReference type="PROSITE" id="PS51318">
    <property type="entry name" value="TAT"/>
    <property type="match status" value="1"/>
</dbReference>
<dbReference type="InterPro" id="IPR030678">
    <property type="entry name" value="Peptide/Ni-bd"/>
</dbReference>
<protein>
    <submittedName>
        <fullName evidence="7">Bicyclomycin resistance protein</fullName>
    </submittedName>
</protein>
<dbReference type="Gene3D" id="3.90.76.10">
    <property type="entry name" value="Dipeptide-binding Protein, Domain 1"/>
    <property type="match status" value="1"/>
</dbReference>
<evidence type="ECO:0000313" key="8">
    <source>
        <dbReference type="Proteomes" id="UP000285575"/>
    </source>
</evidence>
<dbReference type="Proteomes" id="UP000285575">
    <property type="component" value="Unassembled WGS sequence"/>
</dbReference>
<accession>A0A437RR23</accession>
<comment type="similarity">
    <text evidence="2">Belongs to the bacterial solute-binding protein 5 family.</text>
</comment>
<dbReference type="PIRSF" id="PIRSF002741">
    <property type="entry name" value="MppA"/>
    <property type="match status" value="1"/>
</dbReference>
<evidence type="ECO:0000256" key="3">
    <source>
        <dbReference type="ARBA" id="ARBA00022448"/>
    </source>
</evidence>
<dbReference type="Gene3D" id="3.10.105.10">
    <property type="entry name" value="Dipeptide-binding Protein, Domain 3"/>
    <property type="match status" value="1"/>
</dbReference>
<evidence type="ECO:0000256" key="1">
    <source>
        <dbReference type="ARBA" id="ARBA00004196"/>
    </source>
</evidence>
<dbReference type="GO" id="GO:0043190">
    <property type="term" value="C:ATP-binding cassette (ABC) transporter complex"/>
    <property type="evidence" value="ECO:0007669"/>
    <property type="project" value="InterPro"/>
</dbReference>
<evidence type="ECO:0000259" key="6">
    <source>
        <dbReference type="Pfam" id="PF00496"/>
    </source>
</evidence>
<dbReference type="PANTHER" id="PTHR30290:SF10">
    <property type="entry name" value="PERIPLASMIC OLIGOPEPTIDE-BINDING PROTEIN-RELATED"/>
    <property type="match status" value="1"/>
</dbReference>
<evidence type="ECO:0000313" key="7">
    <source>
        <dbReference type="EMBL" id="RVU49246.1"/>
    </source>
</evidence>
<dbReference type="InterPro" id="IPR006311">
    <property type="entry name" value="TAT_signal"/>
</dbReference>
<dbReference type="InterPro" id="IPR039424">
    <property type="entry name" value="SBP_5"/>
</dbReference>
<dbReference type="GO" id="GO:1904680">
    <property type="term" value="F:peptide transmembrane transporter activity"/>
    <property type="evidence" value="ECO:0007669"/>
    <property type="project" value="TreeGrafter"/>
</dbReference>
<comment type="subcellular location">
    <subcellularLocation>
        <location evidence="1">Cell envelope</location>
    </subcellularLocation>
</comment>
<proteinExistence type="inferred from homology"/>
<feature type="region of interest" description="Disordered" evidence="5">
    <location>
        <begin position="599"/>
        <end position="629"/>
    </location>
</feature>
<dbReference type="InterPro" id="IPR000914">
    <property type="entry name" value="SBP_5_dom"/>
</dbReference>
<feature type="domain" description="Solute-binding protein family 5" evidence="6">
    <location>
        <begin position="80"/>
        <end position="511"/>
    </location>
</feature>
<dbReference type="GO" id="GO:0015833">
    <property type="term" value="P:peptide transport"/>
    <property type="evidence" value="ECO:0007669"/>
    <property type="project" value="TreeGrafter"/>
</dbReference>
<dbReference type="PANTHER" id="PTHR30290">
    <property type="entry name" value="PERIPLASMIC BINDING COMPONENT OF ABC TRANSPORTER"/>
    <property type="match status" value="1"/>
</dbReference>
<dbReference type="GO" id="GO:0030288">
    <property type="term" value="C:outer membrane-bounded periplasmic space"/>
    <property type="evidence" value="ECO:0007669"/>
    <property type="project" value="UniProtKB-ARBA"/>
</dbReference>
<dbReference type="Pfam" id="PF00496">
    <property type="entry name" value="SBP_bac_5"/>
    <property type="match status" value="1"/>
</dbReference>
<dbReference type="Gene3D" id="3.40.190.10">
    <property type="entry name" value="Periplasmic binding protein-like II"/>
    <property type="match status" value="1"/>
</dbReference>
<dbReference type="RefSeq" id="WP_128226883.1">
    <property type="nucleotide sequence ID" value="NZ_SACR01000001.1"/>
</dbReference>
<dbReference type="SUPFAM" id="SSF53850">
    <property type="entry name" value="Periplasmic binding protein-like II"/>
    <property type="match status" value="1"/>
</dbReference>
<dbReference type="AlphaFoldDB" id="A0A437RR23"/>
<keyword evidence="8" id="KW-1185">Reference proteome</keyword>
<keyword evidence="4" id="KW-0732">Signal</keyword>
<organism evidence="7 8">
    <name type="scientific">Rubrivivax rivuli</name>
    <dbReference type="NCBI Taxonomy" id="1862385"/>
    <lineage>
        <taxon>Bacteria</taxon>
        <taxon>Pseudomonadati</taxon>
        <taxon>Pseudomonadota</taxon>
        <taxon>Betaproteobacteria</taxon>
        <taxon>Burkholderiales</taxon>
        <taxon>Sphaerotilaceae</taxon>
        <taxon>Rubrivivax</taxon>
    </lineage>
</organism>
<evidence type="ECO:0000256" key="4">
    <source>
        <dbReference type="ARBA" id="ARBA00022729"/>
    </source>
</evidence>
<comment type="caution">
    <text evidence="7">The sequence shown here is derived from an EMBL/GenBank/DDBJ whole genome shotgun (WGS) entry which is preliminary data.</text>
</comment>